<name>A0A9J5YTR2_SOLCO</name>
<comment type="caution">
    <text evidence="1">The sequence shown here is derived from an EMBL/GenBank/DDBJ whole genome shotgun (WGS) entry which is preliminary data.</text>
</comment>
<protein>
    <submittedName>
        <fullName evidence="1">Uncharacterized protein</fullName>
    </submittedName>
</protein>
<evidence type="ECO:0000313" key="2">
    <source>
        <dbReference type="Proteomes" id="UP000824120"/>
    </source>
</evidence>
<sequence length="72" mass="8662">MDNCEQMLSTKDTMLDQKPTILSHILYNKVNYDSMSFFILMMNISHLSTTIQEIVRDYFYVPMHRTLFIFFV</sequence>
<gene>
    <name evidence="1" type="ORF">H5410_033830</name>
</gene>
<dbReference type="AlphaFoldDB" id="A0A9J5YTR2"/>
<keyword evidence="2" id="KW-1185">Reference proteome</keyword>
<accession>A0A9J5YTR2</accession>
<evidence type="ECO:0000313" key="1">
    <source>
        <dbReference type="EMBL" id="KAG5602460.1"/>
    </source>
</evidence>
<reference evidence="1 2" key="1">
    <citation type="submission" date="2020-09" db="EMBL/GenBank/DDBJ databases">
        <title>De no assembly of potato wild relative species, Solanum commersonii.</title>
        <authorList>
            <person name="Cho K."/>
        </authorList>
    </citation>
    <scope>NUCLEOTIDE SEQUENCE [LARGE SCALE GENOMIC DNA]</scope>
    <source>
        <strain evidence="1">LZ3.2</strain>
        <tissue evidence="1">Leaf</tissue>
    </source>
</reference>
<dbReference type="Proteomes" id="UP000824120">
    <property type="component" value="Chromosome 6"/>
</dbReference>
<organism evidence="1 2">
    <name type="scientific">Solanum commersonii</name>
    <name type="common">Commerson's wild potato</name>
    <name type="synonym">Commerson's nightshade</name>
    <dbReference type="NCBI Taxonomy" id="4109"/>
    <lineage>
        <taxon>Eukaryota</taxon>
        <taxon>Viridiplantae</taxon>
        <taxon>Streptophyta</taxon>
        <taxon>Embryophyta</taxon>
        <taxon>Tracheophyta</taxon>
        <taxon>Spermatophyta</taxon>
        <taxon>Magnoliopsida</taxon>
        <taxon>eudicotyledons</taxon>
        <taxon>Gunneridae</taxon>
        <taxon>Pentapetalae</taxon>
        <taxon>asterids</taxon>
        <taxon>lamiids</taxon>
        <taxon>Solanales</taxon>
        <taxon>Solanaceae</taxon>
        <taxon>Solanoideae</taxon>
        <taxon>Solaneae</taxon>
        <taxon>Solanum</taxon>
    </lineage>
</organism>
<dbReference type="EMBL" id="JACXVP010000006">
    <property type="protein sequence ID" value="KAG5602460.1"/>
    <property type="molecule type" value="Genomic_DNA"/>
</dbReference>
<proteinExistence type="predicted"/>